<dbReference type="EMBL" id="CT573213">
    <property type="protein sequence ID" value="CAJ63924.1"/>
    <property type="molecule type" value="Genomic_DNA"/>
</dbReference>
<dbReference type="eggNOG" id="COG1215">
    <property type="taxonomic scope" value="Bacteria"/>
</dbReference>
<reference evidence="3 4" key="1">
    <citation type="journal article" date="2007" name="Genome Res.">
        <title>Genome characteristics of facultatively symbiotic Frankia sp. strains reflect host range and host plant biogeography.</title>
        <authorList>
            <person name="Normand P."/>
            <person name="Lapierre P."/>
            <person name="Tisa L.S."/>
            <person name="Gogarten J.P."/>
            <person name="Alloisio N."/>
            <person name="Bagnarol E."/>
            <person name="Bassi C.A."/>
            <person name="Berry A.M."/>
            <person name="Bickhart D.M."/>
            <person name="Choisne N."/>
            <person name="Couloux A."/>
            <person name="Cournoyer B."/>
            <person name="Cruveiller S."/>
            <person name="Daubin V."/>
            <person name="Demange N."/>
            <person name="Francino M.P."/>
            <person name="Goltsman E."/>
            <person name="Huang Y."/>
            <person name="Kopp O.R."/>
            <person name="Labarre L."/>
            <person name="Lapidus A."/>
            <person name="Lavire C."/>
            <person name="Marechal J."/>
            <person name="Martinez M."/>
            <person name="Mastronunzio J.E."/>
            <person name="Mullin B.C."/>
            <person name="Niemann J."/>
            <person name="Pujic P."/>
            <person name="Rawnsley T."/>
            <person name="Rouy Z."/>
            <person name="Schenowitz C."/>
            <person name="Sellstedt A."/>
            <person name="Tavares F."/>
            <person name="Tomkins J.P."/>
            <person name="Vallenet D."/>
            <person name="Valverde C."/>
            <person name="Wall L.G."/>
            <person name="Wang Y."/>
            <person name="Medigue C."/>
            <person name="Benson D.R."/>
        </authorList>
    </citation>
    <scope>NUCLEOTIDE SEQUENCE [LARGE SCALE GENOMIC DNA]</scope>
    <source>
        <strain evidence="4">DSM 45986 / CECT 9034 / ACN14a</strain>
    </source>
</reference>
<dbReference type="SUPFAM" id="SSF53756">
    <property type="entry name" value="UDP-Glycosyltransferase/glycogen phosphorylase"/>
    <property type="match status" value="1"/>
</dbReference>
<feature type="compositionally biased region" description="Pro residues" evidence="1">
    <location>
        <begin position="455"/>
        <end position="477"/>
    </location>
</feature>
<evidence type="ECO:0000313" key="4">
    <source>
        <dbReference type="Proteomes" id="UP000000657"/>
    </source>
</evidence>
<dbReference type="Gene3D" id="3.90.550.10">
    <property type="entry name" value="Spore Coat Polysaccharide Biosynthesis Protein SpsA, Chain A"/>
    <property type="match status" value="1"/>
</dbReference>
<sequence length="904" mass="99970">MLWGISFDATPISGVVVEFVKTARILSERGYRVHLDLGYDVKADKNAFFRPYRDEAALLPDWVRLARIDGLDAVAGYDADFVTAVLREVVQAGDDERLGPRIDAVAEQISRRIVDTWRRFGVSFVLVENGTLPENITYTRALYLAIERYGREEGLGRFVLWRDHDLMWQSEPGAGKYGTFPYPQAVAPADSPHIQYLVQHAEARRRMLHWQPDLRHLAVLPNTFSASPAVVDEHNAAFRRDHGIPAQALLIARPTRLIPQKRIDRDIHLLAALLAHPRLADDIYLFVTGDRAESPAEYTRLAAFARRLGVADRVVFGGWLAPHAGEVGRPAGRGYSVQDLFAHADLVSFLTSGDYESYGNPIGEAIAAGVPYITTGYDLYDEVYGSAGFQAPVMDLAAGDLPTPDFVDAVADLLGDAETRRRTVAVNHRLGARRLALGRRLVGDLLDGMVGPATAPGPTPGPTSGPTSGPTPRPTLRPTPMDAGIRMTVVLPVYNEAANLPAVLASLYGQRGDDGSPLRVRVPYEVVVVDNNSTDATVDVARRFAAAHPDLPVQVIHEGEQGVACARRAGMQFAVARSRARTDAEPARRFYLVSADADCRVDPTWLWELFVAMEVGKAAIGVCDYYYRAEHFAGRPRLWAAIDRTLRCRAVTFRLFGGFPDGKGFAVERGAYEKVGGIEIFYQVQDGRFVPHLSDDWDFGISVRGSGEEIVYAPRSRVEINPRRVDHALDEVIAGRAYGQGGTIVMRDIRDPDLAVDRARDLTAAQARQAWEFSVKDFTPKNTILPVLLTPSLLDDDAVADFFTPSLARRLGRRIAEIIDEMRVVDLTPIHAYKTPSYRLYFEFADEIFARLRATAGSDIGLPPPLPTCLREVPAGRFREFVRYYCEDRESGAAHDYFGNGGVF</sequence>
<evidence type="ECO:0000256" key="1">
    <source>
        <dbReference type="SAM" id="MobiDB-lite"/>
    </source>
</evidence>
<dbReference type="InterPro" id="IPR001173">
    <property type="entry name" value="Glyco_trans_2-like"/>
</dbReference>
<dbReference type="PANTHER" id="PTHR43685">
    <property type="entry name" value="GLYCOSYLTRANSFERASE"/>
    <property type="match status" value="1"/>
</dbReference>
<dbReference type="STRING" id="326424.FRAAL5291"/>
<accession>Q0RF27</accession>
<dbReference type="eggNOG" id="COG0438">
    <property type="taxonomic scope" value="Bacteria"/>
</dbReference>
<dbReference type="PANTHER" id="PTHR43685:SF14">
    <property type="entry name" value="GLYCOSYLTRANSFERASE 2-LIKE DOMAIN-CONTAINING PROTEIN"/>
    <property type="match status" value="1"/>
</dbReference>
<feature type="domain" description="Glycosyltransferase 2-like" evidence="2">
    <location>
        <begin position="488"/>
        <end position="652"/>
    </location>
</feature>
<dbReference type="CDD" id="cd00761">
    <property type="entry name" value="Glyco_tranf_GTA_type"/>
    <property type="match status" value="1"/>
</dbReference>
<dbReference type="Gene3D" id="3.40.50.2000">
    <property type="entry name" value="Glycogen Phosphorylase B"/>
    <property type="match status" value="1"/>
</dbReference>
<proteinExistence type="predicted"/>
<dbReference type="SUPFAM" id="SSF53448">
    <property type="entry name" value="Nucleotide-diphospho-sugar transferases"/>
    <property type="match status" value="1"/>
</dbReference>
<dbReference type="RefSeq" id="WP_011606382.1">
    <property type="nucleotide sequence ID" value="NC_008278.1"/>
</dbReference>
<dbReference type="KEGG" id="fal:FRAAL5291"/>
<dbReference type="CAZy" id="GT2">
    <property type="family name" value="Glycosyltransferase Family 2"/>
</dbReference>
<dbReference type="Proteomes" id="UP000000657">
    <property type="component" value="Chromosome"/>
</dbReference>
<keyword evidence="4" id="KW-1185">Reference proteome</keyword>
<gene>
    <name evidence="3" type="ordered locus">FRAAL5291</name>
</gene>
<evidence type="ECO:0000313" key="3">
    <source>
        <dbReference type="EMBL" id="CAJ63924.1"/>
    </source>
</evidence>
<feature type="region of interest" description="Disordered" evidence="1">
    <location>
        <begin position="448"/>
        <end position="481"/>
    </location>
</feature>
<dbReference type="InterPro" id="IPR050834">
    <property type="entry name" value="Glycosyltransf_2"/>
</dbReference>
<protein>
    <recommendedName>
        <fullName evidence="2">Glycosyltransferase 2-like domain-containing protein</fullName>
    </recommendedName>
</protein>
<organism evidence="3 4">
    <name type="scientific">Frankia alni (strain DSM 45986 / CECT 9034 / ACN14a)</name>
    <dbReference type="NCBI Taxonomy" id="326424"/>
    <lineage>
        <taxon>Bacteria</taxon>
        <taxon>Bacillati</taxon>
        <taxon>Actinomycetota</taxon>
        <taxon>Actinomycetes</taxon>
        <taxon>Frankiales</taxon>
        <taxon>Frankiaceae</taxon>
        <taxon>Frankia</taxon>
    </lineage>
</organism>
<dbReference type="Pfam" id="PF00535">
    <property type="entry name" value="Glycos_transf_2"/>
    <property type="match status" value="1"/>
</dbReference>
<dbReference type="AlphaFoldDB" id="Q0RF27"/>
<evidence type="ECO:0000259" key="2">
    <source>
        <dbReference type="Pfam" id="PF00535"/>
    </source>
</evidence>
<dbReference type="HOGENOM" id="CLU_324576_0_0_11"/>
<dbReference type="CAZy" id="GT4">
    <property type="family name" value="Glycosyltransferase Family 4"/>
</dbReference>
<dbReference type="InterPro" id="IPR029044">
    <property type="entry name" value="Nucleotide-diphossugar_trans"/>
</dbReference>
<name>Q0RF27_FRAAA</name>